<dbReference type="Pfam" id="PF14310">
    <property type="entry name" value="Fn3-like"/>
    <property type="match status" value="1"/>
</dbReference>
<evidence type="ECO:0000313" key="10">
    <source>
        <dbReference type="Proteomes" id="UP001596977"/>
    </source>
</evidence>
<dbReference type="RefSeq" id="WP_264943373.1">
    <property type="nucleotide sequence ID" value="NZ_JAPDRA010000002.1"/>
</dbReference>
<evidence type="ECO:0000256" key="2">
    <source>
        <dbReference type="ARBA" id="ARBA00005336"/>
    </source>
</evidence>
<proteinExistence type="inferred from homology"/>
<comment type="catalytic activity">
    <reaction evidence="1">
        <text>Hydrolysis of terminal, non-reducing beta-D-glucosyl residues with release of beta-D-glucose.</text>
        <dbReference type="EC" id="3.2.1.21"/>
    </reaction>
</comment>
<keyword evidence="5 7" id="KW-0378">Hydrolase</keyword>
<evidence type="ECO:0000259" key="8">
    <source>
        <dbReference type="SMART" id="SM01217"/>
    </source>
</evidence>
<dbReference type="InterPro" id="IPR036881">
    <property type="entry name" value="Glyco_hydro_3_C_sf"/>
</dbReference>
<dbReference type="InterPro" id="IPR013783">
    <property type="entry name" value="Ig-like_fold"/>
</dbReference>
<keyword evidence="6 7" id="KW-0326">Glycosidase</keyword>
<keyword evidence="4" id="KW-0732">Signal</keyword>
<dbReference type="SUPFAM" id="SSF51445">
    <property type="entry name" value="(Trans)glycosidases"/>
    <property type="match status" value="1"/>
</dbReference>
<dbReference type="GO" id="GO:0016787">
    <property type="term" value="F:hydrolase activity"/>
    <property type="evidence" value="ECO:0007669"/>
    <property type="project" value="UniProtKB-KW"/>
</dbReference>
<evidence type="ECO:0000256" key="1">
    <source>
        <dbReference type="ARBA" id="ARBA00000448"/>
    </source>
</evidence>
<dbReference type="Gene3D" id="2.60.40.10">
    <property type="entry name" value="Immunoglobulins"/>
    <property type="match status" value="1"/>
</dbReference>
<dbReference type="InterPro" id="IPR026891">
    <property type="entry name" value="Fn3-like"/>
</dbReference>
<dbReference type="PANTHER" id="PTHR30620">
    <property type="entry name" value="PERIPLASMIC BETA-GLUCOSIDASE-RELATED"/>
    <property type="match status" value="1"/>
</dbReference>
<dbReference type="Gene3D" id="3.20.20.300">
    <property type="entry name" value="Glycoside hydrolase, family 3, N-terminal domain"/>
    <property type="match status" value="1"/>
</dbReference>
<comment type="caution">
    <text evidence="9">The sequence shown here is derived from an EMBL/GenBank/DDBJ whole genome shotgun (WGS) entry which is preliminary data.</text>
</comment>
<dbReference type="InterPro" id="IPR001764">
    <property type="entry name" value="Glyco_hydro_3_N"/>
</dbReference>
<dbReference type="Proteomes" id="UP001596977">
    <property type="component" value="Unassembled WGS sequence"/>
</dbReference>
<dbReference type="InterPro" id="IPR019800">
    <property type="entry name" value="Glyco_hydro_3_AS"/>
</dbReference>
<dbReference type="SUPFAM" id="SSF52279">
    <property type="entry name" value="Beta-D-glucan exohydrolase, C-terminal domain"/>
    <property type="match status" value="1"/>
</dbReference>
<feature type="domain" description="Fibronectin type III-like" evidence="8">
    <location>
        <begin position="734"/>
        <end position="803"/>
    </location>
</feature>
<gene>
    <name evidence="9" type="ORF">ACFQ1E_05695</name>
</gene>
<name>A0ABW3H639_9SPHN</name>
<organism evidence="9 10">
    <name type="scientific">Sphingomonas canadensis</name>
    <dbReference type="NCBI Taxonomy" id="1219257"/>
    <lineage>
        <taxon>Bacteria</taxon>
        <taxon>Pseudomonadati</taxon>
        <taxon>Pseudomonadota</taxon>
        <taxon>Alphaproteobacteria</taxon>
        <taxon>Sphingomonadales</taxon>
        <taxon>Sphingomonadaceae</taxon>
        <taxon>Sphingomonas</taxon>
    </lineage>
</organism>
<dbReference type="EMBL" id="JBHTJG010000002">
    <property type="protein sequence ID" value="MFD0945825.1"/>
    <property type="molecule type" value="Genomic_DNA"/>
</dbReference>
<evidence type="ECO:0000256" key="3">
    <source>
        <dbReference type="ARBA" id="ARBA00012744"/>
    </source>
</evidence>
<dbReference type="Pfam" id="PF01915">
    <property type="entry name" value="Glyco_hydro_3_C"/>
    <property type="match status" value="1"/>
</dbReference>
<dbReference type="Gene3D" id="3.40.50.1700">
    <property type="entry name" value="Glycoside hydrolase family 3 C-terminal domain"/>
    <property type="match status" value="1"/>
</dbReference>
<dbReference type="PANTHER" id="PTHR30620:SF16">
    <property type="entry name" value="LYSOSOMAL BETA GLUCOSIDASE"/>
    <property type="match status" value="1"/>
</dbReference>
<dbReference type="InterPro" id="IPR036962">
    <property type="entry name" value="Glyco_hydro_3_N_sf"/>
</dbReference>
<protein>
    <recommendedName>
        <fullName evidence="3">beta-glucosidase</fullName>
        <ecNumber evidence="3">3.2.1.21</ecNumber>
    </recommendedName>
</protein>
<dbReference type="EC" id="3.2.1.21" evidence="3"/>
<comment type="similarity">
    <text evidence="2 7">Belongs to the glycosyl hydrolase 3 family.</text>
</comment>
<keyword evidence="10" id="KW-1185">Reference proteome</keyword>
<dbReference type="PRINTS" id="PR00133">
    <property type="entry name" value="GLHYDRLASE3"/>
</dbReference>
<evidence type="ECO:0000256" key="4">
    <source>
        <dbReference type="ARBA" id="ARBA00022729"/>
    </source>
</evidence>
<dbReference type="InterPro" id="IPR002772">
    <property type="entry name" value="Glyco_hydro_3_C"/>
</dbReference>
<evidence type="ECO:0000256" key="6">
    <source>
        <dbReference type="ARBA" id="ARBA00023295"/>
    </source>
</evidence>
<sequence>MDVSGRRQPGASAARIRIAALAAVAAIALSPMIAPALQAQSAKADARATPGQPLYKDASQPVDLRVEDLLKRMTLEEKVAQMVAVWLEKEKIQSPDGEFDAAKASRNFPNGVGQIARPYDRRAITQGPAAGAAAGTVNRGPADTARYINAAQKWAVEKTRLGIPMFMHEEALHGYVAPGRTSFPQSIALASSWNPSLLERVFSVASREMRAVGANLALAPVVDVARDPRWGRIEETYGEDPYLVGEMGLAAIRGFQGATLPLAKDKVFVTLKHMTGHGQPESGTNIGPANVTERTLREVFFPPFERAVTELPVMSVMPSYNEIDGLPSHANKWLIHDVLRGEWGFKGVVLSDYFAIRELNTRHKMFGTIEEAAQRAIDTGVDFETPDGEAYNTLPALVRSGKVSEDQIDIAVRRILKMKFLAGLFENPYVDEKAAAKKTETPDAVALAREAARESVVLLKNSNGLLPLDAGKIKRLAVIGTHAKDTPIGGYSDIPTHVVSVLEGLQAEGKGKFQVDFAEGVRLTKSRVWAADEVELVDDATNDKLRAEAVEMAKGADTIVLVLGDNEQLSREAWADNHLGDRNSLDLIGSQNQLAKELLALGKPVVVVLLNGRPLSVNYLAENAPAIVEGWYLGQETGNAMADVLFGRYNPGGKLPVSIARDVGQLPIFYNYKPSARRGYLFAETSPLFPFGFGLSYTSFDISAPALSSATIGVSESVTVKVDVTNTGARAGDEVVQLYVRDDHASVTRPVKELKRFQRVTLQPGEKRTVSFTLNPRDLSFYNVDMRRVVEPGTFTISAGADSATLKSTTLTVE</sequence>
<dbReference type="PROSITE" id="PS00775">
    <property type="entry name" value="GLYCOSYL_HYDROL_F3"/>
    <property type="match status" value="1"/>
</dbReference>
<dbReference type="Pfam" id="PF00933">
    <property type="entry name" value="Glyco_hydro_3"/>
    <property type="match status" value="1"/>
</dbReference>
<dbReference type="SMART" id="SM01217">
    <property type="entry name" value="Fn3_like"/>
    <property type="match status" value="1"/>
</dbReference>
<accession>A0ABW3H639</accession>
<evidence type="ECO:0000256" key="5">
    <source>
        <dbReference type="ARBA" id="ARBA00022801"/>
    </source>
</evidence>
<dbReference type="InterPro" id="IPR051915">
    <property type="entry name" value="Cellulose_Degrad_GH3"/>
</dbReference>
<evidence type="ECO:0000256" key="7">
    <source>
        <dbReference type="RuleBase" id="RU361161"/>
    </source>
</evidence>
<reference evidence="10" key="1">
    <citation type="journal article" date="2019" name="Int. J. Syst. Evol. Microbiol.">
        <title>The Global Catalogue of Microorganisms (GCM) 10K type strain sequencing project: providing services to taxonomists for standard genome sequencing and annotation.</title>
        <authorList>
            <consortium name="The Broad Institute Genomics Platform"/>
            <consortium name="The Broad Institute Genome Sequencing Center for Infectious Disease"/>
            <person name="Wu L."/>
            <person name="Ma J."/>
        </authorList>
    </citation>
    <scope>NUCLEOTIDE SEQUENCE [LARGE SCALE GENOMIC DNA]</scope>
    <source>
        <strain evidence="10">CCUG 62982</strain>
    </source>
</reference>
<evidence type="ECO:0000313" key="9">
    <source>
        <dbReference type="EMBL" id="MFD0945825.1"/>
    </source>
</evidence>
<dbReference type="InterPro" id="IPR017853">
    <property type="entry name" value="GH"/>
</dbReference>